<keyword evidence="5 7" id="KW-1133">Transmembrane helix</keyword>
<evidence type="ECO:0000256" key="3">
    <source>
        <dbReference type="ARBA" id="ARBA00022692"/>
    </source>
</evidence>
<name>A0AAW1R342_9CHLO</name>
<sequence>MSLVSQPSGSKKQQKIYQSPGAQPLRLLWRACLINPEKVWEKTELLDTLYWIRQASGLSTGLVWGVLPLTGLNAFIGFTIASTTLILLWYKSQRLDEEEYGGHVSLLAEGFAQSLALFMLTWIIVYTVMHAS</sequence>
<keyword evidence="6 7" id="KW-0472">Membrane</keyword>
<dbReference type="Pfam" id="PF07019">
    <property type="entry name" value="EMC6"/>
    <property type="match status" value="1"/>
</dbReference>
<reference evidence="8 9" key="1">
    <citation type="journal article" date="2024" name="Nat. Commun.">
        <title>Phylogenomics reveals the evolutionary origins of lichenization in chlorophyte algae.</title>
        <authorList>
            <person name="Puginier C."/>
            <person name="Libourel C."/>
            <person name="Otte J."/>
            <person name="Skaloud P."/>
            <person name="Haon M."/>
            <person name="Grisel S."/>
            <person name="Petersen M."/>
            <person name="Berrin J.G."/>
            <person name="Delaux P.M."/>
            <person name="Dal Grande F."/>
            <person name="Keller J."/>
        </authorList>
    </citation>
    <scope>NUCLEOTIDE SEQUENCE [LARGE SCALE GENOMIC DNA]</scope>
    <source>
        <strain evidence="8 9">SAG 2145</strain>
    </source>
</reference>
<dbReference type="Proteomes" id="UP001438707">
    <property type="component" value="Unassembled WGS sequence"/>
</dbReference>
<comment type="subcellular location">
    <subcellularLocation>
        <location evidence="1">Endoplasmic reticulum membrane</location>
        <topology evidence="1">Multi-pass membrane protein</topology>
    </subcellularLocation>
</comment>
<comment type="similarity">
    <text evidence="2">Belongs to the EMC6 family.</text>
</comment>
<dbReference type="InterPro" id="IPR010742">
    <property type="entry name" value="RCAF1"/>
</dbReference>
<dbReference type="GO" id="GO:0097250">
    <property type="term" value="P:mitochondrial respirasome assembly"/>
    <property type="evidence" value="ECO:0007669"/>
    <property type="project" value="InterPro"/>
</dbReference>
<evidence type="ECO:0000256" key="4">
    <source>
        <dbReference type="ARBA" id="ARBA00022824"/>
    </source>
</evidence>
<evidence type="ECO:0000256" key="7">
    <source>
        <dbReference type="SAM" id="Phobius"/>
    </source>
</evidence>
<evidence type="ECO:0000256" key="6">
    <source>
        <dbReference type="ARBA" id="ARBA00023136"/>
    </source>
</evidence>
<gene>
    <name evidence="8" type="ORF">WJX74_001155</name>
</gene>
<accession>A0AAW1R342</accession>
<dbReference type="AlphaFoldDB" id="A0AAW1R342"/>
<feature type="transmembrane region" description="Helical" evidence="7">
    <location>
        <begin position="62"/>
        <end position="90"/>
    </location>
</feature>
<comment type="caution">
    <text evidence="8">The sequence shown here is derived from an EMBL/GenBank/DDBJ whole genome shotgun (WGS) entry which is preliminary data.</text>
</comment>
<keyword evidence="9" id="KW-1185">Reference proteome</keyword>
<evidence type="ECO:0000313" key="9">
    <source>
        <dbReference type="Proteomes" id="UP001438707"/>
    </source>
</evidence>
<evidence type="ECO:0000256" key="2">
    <source>
        <dbReference type="ARBA" id="ARBA00009436"/>
    </source>
</evidence>
<dbReference type="GO" id="GO:0005739">
    <property type="term" value="C:mitochondrion"/>
    <property type="evidence" value="ECO:0007669"/>
    <property type="project" value="GOC"/>
</dbReference>
<keyword evidence="4" id="KW-0256">Endoplasmic reticulum</keyword>
<feature type="transmembrane region" description="Helical" evidence="7">
    <location>
        <begin position="110"/>
        <end position="129"/>
    </location>
</feature>
<dbReference type="GO" id="GO:0005789">
    <property type="term" value="C:endoplasmic reticulum membrane"/>
    <property type="evidence" value="ECO:0007669"/>
    <property type="project" value="UniProtKB-SubCell"/>
</dbReference>
<organism evidence="8 9">
    <name type="scientific">Apatococcus lobatus</name>
    <dbReference type="NCBI Taxonomy" id="904363"/>
    <lineage>
        <taxon>Eukaryota</taxon>
        <taxon>Viridiplantae</taxon>
        <taxon>Chlorophyta</taxon>
        <taxon>core chlorophytes</taxon>
        <taxon>Trebouxiophyceae</taxon>
        <taxon>Chlorellales</taxon>
        <taxon>Chlorellaceae</taxon>
        <taxon>Apatococcus</taxon>
    </lineage>
</organism>
<evidence type="ECO:0000256" key="1">
    <source>
        <dbReference type="ARBA" id="ARBA00004477"/>
    </source>
</evidence>
<dbReference type="PANTHER" id="PTHR12906:SF0">
    <property type="entry name" value="GEL COMPLEX SUBUNIT OPTI"/>
    <property type="match status" value="1"/>
</dbReference>
<protein>
    <recommendedName>
        <fullName evidence="10">Rab5-interacting protein</fullName>
    </recommendedName>
</protein>
<evidence type="ECO:0000256" key="5">
    <source>
        <dbReference type="ARBA" id="ARBA00022989"/>
    </source>
</evidence>
<keyword evidence="3 7" id="KW-0812">Transmembrane</keyword>
<dbReference type="InterPro" id="IPR029008">
    <property type="entry name" value="EMC6-like"/>
</dbReference>
<dbReference type="PANTHER" id="PTHR12906">
    <property type="entry name" value="PROTEIN C20ORF24 RAB5-INTERACTING PROTEIN"/>
    <property type="match status" value="1"/>
</dbReference>
<proteinExistence type="inferred from homology"/>
<evidence type="ECO:0000313" key="8">
    <source>
        <dbReference type="EMBL" id="KAK9828157.1"/>
    </source>
</evidence>
<evidence type="ECO:0008006" key="10">
    <source>
        <dbReference type="Google" id="ProtNLM"/>
    </source>
</evidence>
<dbReference type="EMBL" id="JALJOS010000016">
    <property type="protein sequence ID" value="KAK9828157.1"/>
    <property type="molecule type" value="Genomic_DNA"/>
</dbReference>